<evidence type="ECO:0000313" key="2">
    <source>
        <dbReference type="EMBL" id="SNY47838.1"/>
    </source>
</evidence>
<proteinExistence type="predicted"/>
<dbReference type="EMBL" id="OBEA01000002">
    <property type="protein sequence ID" value="SNY47838.1"/>
    <property type="molecule type" value="Genomic_DNA"/>
</dbReference>
<reference evidence="2 3" key="1">
    <citation type="submission" date="2017-09" db="EMBL/GenBank/DDBJ databases">
        <authorList>
            <person name="Ehlers B."/>
            <person name="Leendertz F.H."/>
        </authorList>
    </citation>
    <scope>NUCLEOTIDE SEQUENCE [LARGE SCALE GENOMIC DNA]</scope>
    <source>
        <strain evidence="2 3">CGMCC 1.12662</strain>
    </source>
</reference>
<accession>A0A285IIP2</accession>
<gene>
    <name evidence="2" type="ORF">SAMN06297129_1259</name>
</gene>
<organism evidence="2 3">
    <name type="scientific">Pseudooceanicola antarcticus</name>
    <dbReference type="NCBI Taxonomy" id="1247613"/>
    <lineage>
        <taxon>Bacteria</taxon>
        <taxon>Pseudomonadati</taxon>
        <taxon>Pseudomonadota</taxon>
        <taxon>Alphaproteobacteria</taxon>
        <taxon>Rhodobacterales</taxon>
        <taxon>Paracoccaceae</taxon>
        <taxon>Pseudooceanicola</taxon>
    </lineage>
</organism>
<dbReference type="RefSeq" id="WP_157791734.1">
    <property type="nucleotide sequence ID" value="NZ_OBEA01000002.1"/>
</dbReference>
<dbReference type="AlphaFoldDB" id="A0A285IIP2"/>
<feature type="region of interest" description="Disordered" evidence="1">
    <location>
        <begin position="1"/>
        <end position="48"/>
    </location>
</feature>
<name>A0A285IIP2_9RHOB</name>
<sequence length="48" mass="5069">MSVKDKRWMKSAIEAAKKAGEKPMPGTASRGPVARLRIAATRKASSAA</sequence>
<dbReference type="Proteomes" id="UP000231655">
    <property type="component" value="Unassembled WGS sequence"/>
</dbReference>
<protein>
    <submittedName>
        <fullName evidence="2">Uncharacterized protein</fullName>
    </submittedName>
</protein>
<evidence type="ECO:0000313" key="3">
    <source>
        <dbReference type="Proteomes" id="UP000231655"/>
    </source>
</evidence>
<evidence type="ECO:0000256" key="1">
    <source>
        <dbReference type="SAM" id="MobiDB-lite"/>
    </source>
</evidence>